<dbReference type="EMBL" id="WHPF01000022">
    <property type="protein sequence ID" value="NNV57951.1"/>
    <property type="molecule type" value="Genomic_DNA"/>
</dbReference>
<evidence type="ECO:0000313" key="2">
    <source>
        <dbReference type="Proteomes" id="UP000598971"/>
    </source>
</evidence>
<organism evidence="1 2">
    <name type="scientific">Limnovirga soli</name>
    <dbReference type="NCBI Taxonomy" id="2656915"/>
    <lineage>
        <taxon>Bacteria</taxon>
        <taxon>Pseudomonadati</taxon>
        <taxon>Bacteroidota</taxon>
        <taxon>Chitinophagia</taxon>
        <taxon>Chitinophagales</taxon>
        <taxon>Chitinophagaceae</taxon>
        <taxon>Limnovirga</taxon>
    </lineage>
</organism>
<keyword evidence="2" id="KW-1185">Reference proteome</keyword>
<reference evidence="1" key="1">
    <citation type="submission" date="2019-10" db="EMBL/GenBank/DDBJ databases">
        <title>Draft genome sequence of Panacibacter sp. KCS-6.</title>
        <authorList>
            <person name="Yim K.J."/>
        </authorList>
    </citation>
    <scope>NUCLEOTIDE SEQUENCE</scope>
    <source>
        <strain evidence="1">KCS-6</strain>
    </source>
</reference>
<dbReference type="AlphaFoldDB" id="A0A8J8JZ41"/>
<comment type="caution">
    <text evidence="1">The sequence shown here is derived from an EMBL/GenBank/DDBJ whole genome shotgun (WGS) entry which is preliminary data.</text>
</comment>
<sequence length="199" mass="22825">MKTLITIIAFLTLTISAIGQRRVSYRYTEINKTQFDSCVKTSYIIANPQIKKQAGKLTIPVSGKDSKIFKDDNSDENFYEFDYLGIIKGTKLSLVKRTDYNSEEFYLINGLTGTIDTLIGQPVFAQNMRDFACINNPGTDEEQQIQVCEIKNGVIKKRLYLNGKKDTLLENISFIYRNSILTKDNKGKYWQLKFKIGEE</sequence>
<protein>
    <submittedName>
        <fullName evidence="1">Uncharacterized protein</fullName>
    </submittedName>
</protein>
<dbReference type="RefSeq" id="WP_171609906.1">
    <property type="nucleotide sequence ID" value="NZ_WHPF01000022.1"/>
</dbReference>
<name>A0A8J8JZ41_9BACT</name>
<dbReference type="Proteomes" id="UP000598971">
    <property type="component" value="Unassembled WGS sequence"/>
</dbReference>
<proteinExistence type="predicted"/>
<gene>
    <name evidence="1" type="ORF">GD597_20980</name>
</gene>
<accession>A0A8J8JZ41</accession>
<evidence type="ECO:0000313" key="1">
    <source>
        <dbReference type="EMBL" id="NNV57951.1"/>
    </source>
</evidence>